<gene>
    <name evidence="1" type="ORF">DOTSEDRAFT_85537</name>
</gene>
<evidence type="ECO:0000313" key="1">
    <source>
        <dbReference type="EMBL" id="EME50359.1"/>
    </source>
</evidence>
<accession>N1Q5H6</accession>
<proteinExistence type="predicted"/>
<reference evidence="2" key="1">
    <citation type="journal article" date="2012" name="PLoS Genet.">
        <title>The genomes of the fungal plant pathogens Cladosporium fulvum and Dothistroma septosporum reveal adaptation to different hosts and lifestyles but also signatures of common ancestry.</title>
        <authorList>
            <person name="de Wit P.J.G.M."/>
            <person name="van der Burgt A."/>
            <person name="Oekmen B."/>
            <person name="Stergiopoulos I."/>
            <person name="Abd-Elsalam K.A."/>
            <person name="Aerts A.L."/>
            <person name="Bahkali A.H."/>
            <person name="Beenen H.G."/>
            <person name="Chettri P."/>
            <person name="Cox M.P."/>
            <person name="Datema E."/>
            <person name="de Vries R.P."/>
            <person name="Dhillon B."/>
            <person name="Ganley A.R."/>
            <person name="Griffiths S.A."/>
            <person name="Guo Y."/>
            <person name="Hamelin R.C."/>
            <person name="Henrissat B."/>
            <person name="Kabir M.S."/>
            <person name="Jashni M.K."/>
            <person name="Kema G."/>
            <person name="Klaubauf S."/>
            <person name="Lapidus A."/>
            <person name="Levasseur A."/>
            <person name="Lindquist E."/>
            <person name="Mehrabi R."/>
            <person name="Ohm R.A."/>
            <person name="Owen T.J."/>
            <person name="Salamov A."/>
            <person name="Schwelm A."/>
            <person name="Schijlen E."/>
            <person name="Sun H."/>
            <person name="van den Burg H.A."/>
            <person name="van Ham R.C.H.J."/>
            <person name="Zhang S."/>
            <person name="Goodwin S.B."/>
            <person name="Grigoriev I.V."/>
            <person name="Collemare J."/>
            <person name="Bradshaw R.E."/>
        </authorList>
    </citation>
    <scope>NUCLEOTIDE SEQUENCE [LARGE SCALE GENOMIC DNA]</scope>
    <source>
        <strain evidence="2">NZE10 / CBS 128990</strain>
    </source>
</reference>
<dbReference type="HOGENOM" id="CLU_2084783_0_0_1"/>
<dbReference type="EMBL" id="KB446535">
    <property type="protein sequence ID" value="EME50359.1"/>
    <property type="molecule type" value="Genomic_DNA"/>
</dbReference>
<name>N1Q5H6_DOTSN</name>
<dbReference type="Proteomes" id="UP000016933">
    <property type="component" value="Unassembled WGS sequence"/>
</dbReference>
<evidence type="ECO:0000313" key="2">
    <source>
        <dbReference type="Proteomes" id="UP000016933"/>
    </source>
</evidence>
<organism evidence="1 2">
    <name type="scientific">Dothistroma septosporum (strain NZE10 / CBS 128990)</name>
    <name type="common">Red band needle blight fungus</name>
    <name type="synonym">Mycosphaerella pini</name>
    <dbReference type="NCBI Taxonomy" id="675120"/>
    <lineage>
        <taxon>Eukaryota</taxon>
        <taxon>Fungi</taxon>
        <taxon>Dikarya</taxon>
        <taxon>Ascomycota</taxon>
        <taxon>Pezizomycotina</taxon>
        <taxon>Dothideomycetes</taxon>
        <taxon>Dothideomycetidae</taxon>
        <taxon>Mycosphaerellales</taxon>
        <taxon>Mycosphaerellaceae</taxon>
        <taxon>Dothistroma</taxon>
    </lineage>
</organism>
<reference evidence="1 2" key="2">
    <citation type="journal article" date="2012" name="PLoS Pathog.">
        <title>Diverse lifestyles and strategies of plant pathogenesis encoded in the genomes of eighteen Dothideomycetes fungi.</title>
        <authorList>
            <person name="Ohm R.A."/>
            <person name="Feau N."/>
            <person name="Henrissat B."/>
            <person name="Schoch C.L."/>
            <person name="Horwitz B.A."/>
            <person name="Barry K.W."/>
            <person name="Condon B.J."/>
            <person name="Copeland A.C."/>
            <person name="Dhillon B."/>
            <person name="Glaser F."/>
            <person name="Hesse C.N."/>
            <person name="Kosti I."/>
            <person name="LaButti K."/>
            <person name="Lindquist E.A."/>
            <person name="Lucas S."/>
            <person name="Salamov A.A."/>
            <person name="Bradshaw R.E."/>
            <person name="Ciuffetti L."/>
            <person name="Hamelin R.C."/>
            <person name="Kema G.H.J."/>
            <person name="Lawrence C."/>
            <person name="Scott J.A."/>
            <person name="Spatafora J.W."/>
            <person name="Turgeon B.G."/>
            <person name="de Wit P.J.G.M."/>
            <person name="Zhong S."/>
            <person name="Goodwin S.B."/>
            <person name="Grigoriev I.V."/>
        </authorList>
    </citation>
    <scope>NUCLEOTIDE SEQUENCE [LARGE SCALE GENOMIC DNA]</scope>
    <source>
        <strain evidence="2">NZE10 / CBS 128990</strain>
    </source>
</reference>
<sequence>MSSTILAVRRSAPVHVQLLREPRVHLLMLCSLLRATGTTSRLARQCLHARRLRTCARRVMWNAELRHQRSMRVLSARQMRHRMQTSAGWSGRRTARLDTLFALLFTTRDDRSLALAL</sequence>
<keyword evidence="2" id="KW-1185">Reference proteome</keyword>
<protein>
    <submittedName>
        <fullName evidence="1">Uncharacterized protein</fullName>
    </submittedName>
</protein>
<dbReference type="AlphaFoldDB" id="N1Q5H6"/>